<comment type="caution">
    <text evidence="3">The sequence shown here is derived from an EMBL/GenBank/DDBJ whole genome shotgun (WGS) entry which is preliminary data.</text>
</comment>
<evidence type="ECO:0000313" key="3">
    <source>
        <dbReference type="EMBL" id="KAJ8868773.1"/>
    </source>
</evidence>
<organism evidence="3 4">
    <name type="scientific">Dryococelus australis</name>
    <dbReference type="NCBI Taxonomy" id="614101"/>
    <lineage>
        <taxon>Eukaryota</taxon>
        <taxon>Metazoa</taxon>
        <taxon>Ecdysozoa</taxon>
        <taxon>Arthropoda</taxon>
        <taxon>Hexapoda</taxon>
        <taxon>Insecta</taxon>
        <taxon>Pterygota</taxon>
        <taxon>Neoptera</taxon>
        <taxon>Polyneoptera</taxon>
        <taxon>Phasmatodea</taxon>
        <taxon>Verophasmatodea</taxon>
        <taxon>Anareolatae</taxon>
        <taxon>Phasmatidae</taxon>
        <taxon>Eurycanthinae</taxon>
        <taxon>Dryococelus</taxon>
    </lineage>
</organism>
<evidence type="ECO:0000256" key="2">
    <source>
        <dbReference type="SAM" id="Phobius"/>
    </source>
</evidence>
<feature type="region of interest" description="Disordered" evidence="1">
    <location>
        <begin position="548"/>
        <end position="577"/>
    </location>
</feature>
<evidence type="ECO:0000256" key="1">
    <source>
        <dbReference type="SAM" id="MobiDB-lite"/>
    </source>
</evidence>
<keyword evidence="4" id="KW-1185">Reference proteome</keyword>
<feature type="compositionally biased region" description="Basic residues" evidence="1">
    <location>
        <begin position="566"/>
        <end position="577"/>
    </location>
</feature>
<evidence type="ECO:0000313" key="4">
    <source>
        <dbReference type="Proteomes" id="UP001159363"/>
    </source>
</evidence>
<reference evidence="3 4" key="1">
    <citation type="submission" date="2023-02" db="EMBL/GenBank/DDBJ databases">
        <title>LHISI_Scaffold_Assembly.</title>
        <authorList>
            <person name="Stuart O.P."/>
            <person name="Cleave R."/>
            <person name="Magrath M.J.L."/>
            <person name="Mikheyev A.S."/>
        </authorList>
    </citation>
    <scope>NUCLEOTIDE SEQUENCE [LARGE SCALE GENOMIC DNA]</scope>
    <source>
        <strain evidence="3">Daus_M_001</strain>
        <tissue evidence="3">Leg muscle</tissue>
    </source>
</reference>
<accession>A0ABQ9G938</accession>
<protein>
    <submittedName>
        <fullName evidence="3">Uncharacterized protein</fullName>
    </submittedName>
</protein>
<gene>
    <name evidence="3" type="ORF">PR048_030313</name>
</gene>
<keyword evidence="2" id="KW-0812">Transmembrane</keyword>
<dbReference type="Proteomes" id="UP001159363">
    <property type="component" value="Chromosome 13"/>
</dbReference>
<sequence>MRDHRKEENLAWEHISTLDLFHDRRFAKKRVNLFGQWRPVVFAPLGTGYGVSTVWFFTGDACEMVKDLRLRVFTSVFLIFLTHGTVAKLSESAVWKTRMSADDTLPSLDVFLVQCLDDKDLVRRVSSRLMRTACLITPSKTELGHERDCNNTLRKASCRNPLHEQVTRAEYVKQRADIGQRNTGRVVFRHRAIATRRARRWVCPAVDNRLPEVASGTMVKAGAFQRGSEMSMEQRRIEGAGVTGDPREYPPTSGIVRHDSHSDGHQYPLGGLTKLKFKHPIILQHALSFRPLDQVAGNNVTERHVFRRREHHHKLVTKLAGDCAALRLLSSWRGKPGSILGGNARGFSRVGIVPDDAIGRCVSLGISHFFIRFPRNLDGLRNLSTPFHSEVVFSREREPNSCPRGEQHGPFDCRTAVTALPYWVFIAPELPSGQLPSQTNPPNHLYLDHCVENFVGKRGGGWFRDLRGHNNGLHYSTRANSHRCYHPSHFCGHFFIASQARGHVAAGAGKVYPRACRDAPVAEKRGVSRARPQTRGDLRNTEMFGLPRRLYSPGGGSKRGLTAAGRRGRKMERRKVC</sequence>
<keyword evidence="2" id="KW-0472">Membrane</keyword>
<keyword evidence="2" id="KW-1133">Transmembrane helix</keyword>
<feature type="transmembrane region" description="Helical" evidence="2">
    <location>
        <begin position="39"/>
        <end position="58"/>
    </location>
</feature>
<proteinExistence type="predicted"/>
<dbReference type="EMBL" id="JARBHB010000014">
    <property type="protein sequence ID" value="KAJ8868773.1"/>
    <property type="molecule type" value="Genomic_DNA"/>
</dbReference>
<name>A0ABQ9G938_9NEOP</name>